<keyword evidence="2" id="KW-0547">Nucleotide-binding</keyword>
<sequence length="184" mass="21388">MNSKKIVITGGPGTGKTSIINELKNQNYHCFDEIIRELTLEAKNDVEADSQISNPIAFVNDPLDFNTKLLNGRLNQFKQAAGLNESLVFFDRGIPDVLAYMTFFNQEYDDEFLKICDTNRYHHIFLLPPWEAIYKSDNERFETFEEAVKIHEALKHVYKNLAYNIIEVPFGTIEKRIDFIINYL</sequence>
<dbReference type="InterPro" id="IPR038727">
    <property type="entry name" value="NadR/Ttd14_AAA_dom"/>
</dbReference>
<evidence type="ECO:0000313" key="3">
    <source>
        <dbReference type="Proteomes" id="UP001302806"/>
    </source>
</evidence>
<dbReference type="SUPFAM" id="SSF52540">
    <property type="entry name" value="P-loop containing nucleoside triphosphate hydrolases"/>
    <property type="match status" value="1"/>
</dbReference>
<dbReference type="Proteomes" id="UP001302806">
    <property type="component" value="Chromosome"/>
</dbReference>
<protein>
    <submittedName>
        <fullName evidence="2">ATP-binding protein</fullName>
    </submittedName>
</protein>
<proteinExistence type="predicted"/>
<accession>A0ABY9XVV7</accession>
<name>A0ABY9XVV7_9FLAO</name>
<dbReference type="Gene3D" id="3.40.50.300">
    <property type="entry name" value="P-loop containing nucleotide triphosphate hydrolases"/>
    <property type="match status" value="1"/>
</dbReference>
<dbReference type="EMBL" id="CP134537">
    <property type="protein sequence ID" value="WNH09937.1"/>
    <property type="molecule type" value="Genomic_DNA"/>
</dbReference>
<organism evidence="2 3">
    <name type="scientific">Thalassobellus suaedae</name>
    <dbReference type="NCBI Taxonomy" id="3074124"/>
    <lineage>
        <taxon>Bacteria</taxon>
        <taxon>Pseudomonadati</taxon>
        <taxon>Bacteroidota</taxon>
        <taxon>Flavobacteriia</taxon>
        <taxon>Flavobacteriales</taxon>
        <taxon>Flavobacteriaceae</taxon>
        <taxon>Thalassobellus</taxon>
    </lineage>
</organism>
<dbReference type="RefSeq" id="WP_415866295.1">
    <property type="nucleotide sequence ID" value="NZ_CP134537.1"/>
</dbReference>
<keyword evidence="2" id="KW-0067">ATP-binding</keyword>
<evidence type="ECO:0000313" key="2">
    <source>
        <dbReference type="EMBL" id="WNH09937.1"/>
    </source>
</evidence>
<dbReference type="InterPro" id="IPR027417">
    <property type="entry name" value="P-loop_NTPase"/>
</dbReference>
<feature type="domain" description="NadR/Ttd14 AAA" evidence="1">
    <location>
        <begin position="5"/>
        <end position="176"/>
    </location>
</feature>
<evidence type="ECO:0000259" key="1">
    <source>
        <dbReference type="Pfam" id="PF13521"/>
    </source>
</evidence>
<dbReference type="GO" id="GO:0005524">
    <property type="term" value="F:ATP binding"/>
    <property type="evidence" value="ECO:0007669"/>
    <property type="project" value="UniProtKB-KW"/>
</dbReference>
<dbReference type="Pfam" id="PF13521">
    <property type="entry name" value="AAA_28"/>
    <property type="match status" value="1"/>
</dbReference>
<gene>
    <name evidence="2" type="ORF">RHP51_04320</name>
</gene>
<reference evidence="2 3" key="1">
    <citation type="submission" date="2023-09" db="EMBL/GenBank/DDBJ databases">
        <title>Thalassobella suaedae gen. nov., sp. nov., a marine bacterium of the family Flavobacteriaceae isolated from a halophyte Suaeda japonica.</title>
        <authorList>
            <person name="Lee S.Y."/>
            <person name="Hwang C.Y."/>
        </authorList>
    </citation>
    <scope>NUCLEOTIDE SEQUENCE [LARGE SCALE GENOMIC DNA]</scope>
    <source>
        <strain evidence="2 3">HL-DH14</strain>
    </source>
</reference>